<dbReference type="Gene3D" id="3.40.50.720">
    <property type="entry name" value="NAD(P)-binding Rossmann-like Domain"/>
    <property type="match status" value="1"/>
</dbReference>
<evidence type="ECO:0000259" key="1">
    <source>
        <dbReference type="Pfam" id="PF03435"/>
    </source>
</evidence>
<dbReference type="Proteomes" id="UP001140076">
    <property type="component" value="Unassembled WGS sequence"/>
</dbReference>
<accession>A0A9X3NQ69</accession>
<dbReference type="SUPFAM" id="SSF51735">
    <property type="entry name" value="NAD(P)-binding Rossmann-fold domains"/>
    <property type="match status" value="1"/>
</dbReference>
<evidence type="ECO:0000313" key="3">
    <source>
        <dbReference type="Proteomes" id="UP001140076"/>
    </source>
</evidence>
<dbReference type="AlphaFoldDB" id="A0A9X3NQ69"/>
<dbReference type="Pfam" id="PF03435">
    <property type="entry name" value="Sacchrp_dh_NADP"/>
    <property type="match status" value="1"/>
</dbReference>
<dbReference type="PANTHER" id="PTHR43781:SF1">
    <property type="entry name" value="SACCHAROPINE DEHYDROGENASE"/>
    <property type="match status" value="1"/>
</dbReference>
<proteinExistence type="predicted"/>
<keyword evidence="3" id="KW-1185">Reference proteome</keyword>
<protein>
    <submittedName>
        <fullName evidence="2">Saccharopine dehydrogenase NADP-binding domain-containing protein</fullName>
    </submittedName>
</protein>
<dbReference type="InterPro" id="IPR005097">
    <property type="entry name" value="Sacchrp_dh_NADP-bd"/>
</dbReference>
<feature type="domain" description="Saccharopine dehydrogenase NADP binding" evidence="1">
    <location>
        <begin position="7"/>
        <end position="105"/>
    </location>
</feature>
<dbReference type="PANTHER" id="PTHR43781">
    <property type="entry name" value="SACCHAROPINE DEHYDROGENASE"/>
    <property type="match status" value="1"/>
</dbReference>
<dbReference type="RefSeq" id="WP_270073556.1">
    <property type="nucleotide sequence ID" value="NZ_JAJAQC010000033.1"/>
</dbReference>
<sequence>MSGAGPVGIVGAAGAVGAAAARRLRALGHTGLLLGGRRTGPLEALAAELGGGAAAVRVDADSPESLAAFCAGRAVVLNCAGPSYRLLDRVGRAARAAGADYVDVTGDTVRDRLAAAPEPHPTAAVVSAGVLPGLSALLPRWFARRHGLSALRCYAGGRERCTEAAAGDLLLSLPGAGTETGGAAFGEPLAAWRGGRTAPRALRAVDGAWAPGFAEPGFVQPFLTEEARRVAADLGLADLEWYNVHPGEHTRAVLTSVAGRPGADAAEATARLRRAADLDLAGRTPYYRLSYVLTDAAGRAHTLVAEFPDSYRMTGHVGAHAAHTAALGGLPEGVHHAADVLDPQEAVDALFTDTPEGAAAGVLRHSETAPAAVTSEAEEGAL</sequence>
<name>A0A9X3NQ69_9ACTN</name>
<organism evidence="2 3">
    <name type="scientific">Streptomonospora mangrovi</name>
    <dbReference type="NCBI Taxonomy" id="2883123"/>
    <lineage>
        <taxon>Bacteria</taxon>
        <taxon>Bacillati</taxon>
        <taxon>Actinomycetota</taxon>
        <taxon>Actinomycetes</taxon>
        <taxon>Streptosporangiales</taxon>
        <taxon>Nocardiopsidaceae</taxon>
        <taxon>Streptomonospora</taxon>
    </lineage>
</organism>
<dbReference type="EMBL" id="JAJAQC010000033">
    <property type="protein sequence ID" value="MDA0566298.1"/>
    <property type="molecule type" value="Genomic_DNA"/>
</dbReference>
<gene>
    <name evidence="2" type="ORF">LG943_18525</name>
</gene>
<comment type="caution">
    <text evidence="2">The sequence shown here is derived from an EMBL/GenBank/DDBJ whole genome shotgun (WGS) entry which is preliminary data.</text>
</comment>
<evidence type="ECO:0000313" key="2">
    <source>
        <dbReference type="EMBL" id="MDA0566298.1"/>
    </source>
</evidence>
<dbReference type="InterPro" id="IPR036291">
    <property type="entry name" value="NAD(P)-bd_dom_sf"/>
</dbReference>
<reference evidence="2" key="1">
    <citation type="submission" date="2021-10" db="EMBL/GenBank/DDBJ databases">
        <title>Streptomonospora sp. nov., isolated from mangrove soil.</title>
        <authorList>
            <person name="Chen X."/>
            <person name="Ge X."/>
            <person name="Liu W."/>
        </authorList>
    </citation>
    <scope>NUCLEOTIDE SEQUENCE</scope>
    <source>
        <strain evidence="2">S1-112</strain>
    </source>
</reference>